<gene>
    <name evidence="2" type="ORF">PILCRDRAFT_41378</name>
</gene>
<dbReference type="Proteomes" id="UP000054166">
    <property type="component" value="Unassembled WGS sequence"/>
</dbReference>
<feature type="non-terminal residue" evidence="2">
    <location>
        <position position="163"/>
    </location>
</feature>
<organism evidence="2 3">
    <name type="scientific">Piloderma croceum (strain F 1598)</name>
    <dbReference type="NCBI Taxonomy" id="765440"/>
    <lineage>
        <taxon>Eukaryota</taxon>
        <taxon>Fungi</taxon>
        <taxon>Dikarya</taxon>
        <taxon>Basidiomycota</taxon>
        <taxon>Agaricomycotina</taxon>
        <taxon>Agaricomycetes</taxon>
        <taxon>Agaricomycetidae</taxon>
        <taxon>Atheliales</taxon>
        <taxon>Atheliaceae</taxon>
        <taxon>Piloderma</taxon>
    </lineage>
</organism>
<protein>
    <recommendedName>
        <fullName evidence="1">CHAT domain-containing protein</fullName>
    </recommendedName>
</protein>
<dbReference type="InParanoid" id="A0A0C3EHL5"/>
<reference evidence="3" key="2">
    <citation type="submission" date="2015-01" db="EMBL/GenBank/DDBJ databases">
        <title>Evolutionary Origins and Diversification of the Mycorrhizal Mutualists.</title>
        <authorList>
            <consortium name="DOE Joint Genome Institute"/>
            <consortium name="Mycorrhizal Genomics Consortium"/>
            <person name="Kohler A."/>
            <person name="Kuo A."/>
            <person name="Nagy L.G."/>
            <person name="Floudas D."/>
            <person name="Copeland A."/>
            <person name="Barry K.W."/>
            <person name="Cichocki N."/>
            <person name="Veneault-Fourrey C."/>
            <person name="LaButti K."/>
            <person name="Lindquist E.A."/>
            <person name="Lipzen A."/>
            <person name="Lundell T."/>
            <person name="Morin E."/>
            <person name="Murat C."/>
            <person name="Riley R."/>
            <person name="Ohm R."/>
            <person name="Sun H."/>
            <person name="Tunlid A."/>
            <person name="Henrissat B."/>
            <person name="Grigoriev I.V."/>
            <person name="Hibbett D.S."/>
            <person name="Martin F."/>
        </authorList>
    </citation>
    <scope>NUCLEOTIDE SEQUENCE [LARGE SCALE GENOMIC DNA]</scope>
    <source>
        <strain evidence="3">F 1598</strain>
    </source>
</reference>
<feature type="domain" description="CHAT" evidence="1">
    <location>
        <begin position="1"/>
        <end position="161"/>
    </location>
</feature>
<accession>A0A0C3EHL5</accession>
<feature type="non-terminal residue" evidence="2">
    <location>
        <position position="1"/>
    </location>
</feature>
<name>A0A0C3EHL5_PILCF</name>
<dbReference type="InterPro" id="IPR024983">
    <property type="entry name" value="CHAT_dom"/>
</dbReference>
<evidence type="ECO:0000313" key="2">
    <source>
        <dbReference type="EMBL" id="KIM72110.1"/>
    </source>
</evidence>
<dbReference type="STRING" id="765440.A0A0C3EHL5"/>
<sequence length="163" mass="17412">LPGMKKELDCIENRVGSSNIKKLLQSNATVENVIAGLEESSFAHFACHGIQHPTSPNESALLLANQSRLTLSRLNSLSLCNARLAFLSACQTATGDEKLAQEAVHLAAGMLSAGYQGVIATMWSITDSDAPLIADKVYAHIFKDSEPDPSQAARALHNAVKKL</sequence>
<dbReference type="AlphaFoldDB" id="A0A0C3EHL5"/>
<keyword evidence="3" id="KW-1185">Reference proteome</keyword>
<reference evidence="2 3" key="1">
    <citation type="submission" date="2014-04" db="EMBL/GenBank/DDBJ databases">
        <authorList>
            <consortium name="DOE Joint Genome Institute"/>
            <person name="Kuo A."/>
            <person name="Tarkka M."/>
            <person name="Buscot F."/>
            <person name="Kohler A."/>
            <person name="Nagy L.G."/>
            <person name="Floudas D."/>
            <person name="Copeland A."/>
            <person name="Barry K.W."/>
            <person name="Cichocki N."/>
            <person name="Veneault-Fourrey C."/>
            <person name="LaButti K."/>
            <person name="Lindquist E.A."/>
            <person name="Lipzen A."/>
            <person name="Lundell T."/>
            <person name="Morin E."/>
            <person name="Murat C."/>
            <person name="Sun H."/>
            <person name="Tunlid A."/>
            <person name="Henrissat B."/>
            <person name="Grigoriev I.V."/>
            <person name="Hibbett D.S."/>
            <person name="Martin F."/>
            <person name="Nordberg H.P."/>
            <person name="Cantor M.N."/>
            <person name="Hua S.X."/>
        </authorList>
    </citation>
    <scope>NUCLEOTIDE SEQUENCE [LARGE SCALE GENOMIC DNA]</scope>
    <source>
        <strain evidence="2 3">F 1598</strain>
    </source>
</reference>
<evidence type="ECO:0000259" key="1">
    <source>
        <dbReference type="Pfam" id="PF12770"/>
    </source>
</evidence>
<evidence type="ECO:0000313" key="3">
    <source>
        <dbReference type="Proteomes" id="UP000054166"/>
    </source>
</evidence>
<dbReference type="OrthoDB" id="9991317at2759"/>
<dbReference type="HOGENOM" id="CLU_001305_1_2_1"/>
<proteinExistence type="predicted"/>
<dbReference type="EMBL" id="KN833162">
    <property type="protein sequence ID" value="KIM72110.1"/>
    <property type="molecule type" value="Genomic_DNA"/>
</dbReference>
<dbReference type="Pfam" id="PF12770">
    <property type="entry name" value="CHAT"/>
    <property type="match status" value="1"/>
</dbReference>